<dbReference type="Proteomes" id="UP000310506">
    <property type="component" value="Unassembled WGS sequence"/>
</dbReference>
<dbReference type="Pfam" id="PF06283">
    <property type="entry name" value="ThuA"/>
    <property type="match status" value="1"/>
</dbReference>
<comment type="caution">
    <text evidence="2">The sequence shown here is derived from an EMBL/GenBank/DDBJ whole genome shotgun (WGS) entry which is preliminary data.</text>
</comment>
<dbReference type="RefSeq" id="WP_136135680.1">
    <property type="nucleotide sequence ID" value="NZ_SDGV01000001.1"/>
</dbReference>
<dbReference type="PIRSF" id="PIRSF030013">
    <property type="entry name" value="ThuA"/>
    <property type="match status" value="1"/>
</dbReference>
<gene>
    <name evidence="2" type="ORF">ESZ54_00320</name>
</gene>
<dbReference type="OrthoDB" id="252909at2"/>
<feature type="domain" description="ThuA-like" evidence="1">
    <location>
        <begin position="3"/>
        <end position="217"/>
    </location>
</feature>
<name>A0A4S3B577_9ENTE</name>
<accession>A0A4S3B577</accession>
<dbReference type="Gene3D" id="3.40.50.880">
    <property type="match status" value="1"/>
</dbReference>
<dbReference type="EMBL" id="SDGV01000001">
    <property type="protein sequence ID" value="THB62294.1"/>
    <property type="molecule type" value="Genomic_DNA"/>
</dbReference>
<evidence type="ECO:0000259" key="1">
    <source>
        <dbReference type="Pfam" id="PF06283"/>
    </source>
</evidence>
<dbReference type="InterPro" id="IPR029062">
    <property type="entry name" value="Class_I_gatase-like"/>
</dbReference>
<reference evidence="2 3" key="1">
    <citation type="submission" date="2019-01" db="EMBL/GenBank/DDBJ databases">
        <title>Vagococcus silagei sp. nov. isolated from brewer's grain.</title>
        <authorList>
            <person name="Guu J.-R."/>
        </authorList>
    </citation>
    <scope>NUCLEOTIDE SEQUENCE [LARGE SCALE GENOMIC DNA]</scope>
    <source>
        <strain evidence="2 3">2B-2</strain>
    </source>
</reference>
<proteinExistence type="predicted"/>
<keyword evidence="3" id="KW-1185">Reference proteome</keyword>
<sequence length="237" mass="27652">MLNVTVWNEYRHELSDEKVKNVYPKGIHEQLKSFLQEDFAVHTATLDAPEHGLNEAVLKETDVLIWWGHMAHDEVEDKIVARVHQRVLQGMGLVVLHSAHMSKIFMKLMGTSCDLKWREADEKCRLWNINPSHPIVEGVGEYIELEQEEMYGEHFDIPAPDELIFINWYQGGEVFRGGCTYRRGNGKIFYFQPGHESYPTYYHPEIQRVIKNAVKWCAPTSNQYPNYGHQEPLENIK</sequence>
<dbReference type="InterPro" id="IPR009381">
    <property type="entry name" value="Trehalose_catabolism_ThuA_prok"/>
</dbReference>
<dbReference type="AlphaFoldDB" id="A0A4S3B577"/>
<organism evidence="2 3">
    <name type="scientific">Vagococcus silagei</name>
    <dbReference type="NCBI Taxonomy" id="2508885"/>
    <lineage>
        <taxon>Bacteria</taxon>
        <taxon>Bacillati</taxon>
        <taxon>Bacillota</taxon>
        <taxon>Bacilli</taxon>
        <taxon>Lactobacillales</taxon>
        <taxon>Enterococcaceae</taxon>
        <taxon>Vagococcus</taxon>
    </lineage>
</organism>
<dbReference type="SUPFAM" id="SSF52317">
    <property type="entry name" value="Class I glutamine amidotransferase-like"/>
    <property type="match status" value="1"/>
</dbReference>
<protein>
    <submittedName>
        <fullName evidence="2">Trehalose utilization protein ThuA</fullName>
    </submittedName>
</protein>
<dbReference type="InterPro" id="IPR029010">
    <property type="entry name" value="ThuA-like"/>
</dbReference>
<evidence type="ECO:0000313" key="3">
    <source>
        <dbReference type="Proteomes" id="UP000310506"/>
    </source>
</evidence>
<evidence type="ECO:0000313" key="2">
    <source>
        <dbReference type="EMBL" id="THB62294.1"/>
    </source>
</evidence>